<dbReference type="InterPro" id="IPR005878">
    <property type="entry name" value="Ribosom_uL1_bac-type"/>
</dbReference>
<keyword evidence="11" id="KW-1185">Reference proteome</keyword>
<evidence type="ECO:0000256" key="2">
    <source>
        <dbReference type="ARBA" id="ARBA00022730"/>
    </source>
</evidence>
<gene>
    <name evidence="10" type="ORF">SAY86_006118</name>
</gene>
<evidence type="ECO:0000256" key="3">
    <source>
        <dbReference type="ARBA" id="ARBA00022884"/>
    </source>
</evidence>
<dbReference type="NCBIfam" id="TIGR01169">
    <property type="entry name" value="rplA_bact"/>
    <property type="match status" value="1"/>
</dbReference>
<comment type="caution">
    <text evidence="10">The sequence shown here is derived from an EMBL/GenBank/DDBJ whole genome shotgun (WGS) entry which is preliminary data.</text>
</comment>
<evidence type="ECO:0000256" key="6">
    <source>
        <dbReference type="ARBA" id="ARBA00035205"/>
    </source>
</evidence>
<evidence type="ECO:0000313" key="11">
    <source>
        <dbReference type="Proteomes" id="UP001346149"/>
    </source>
</evidence>
<keyword evidence="5" id="KW-0687">Ribonucleoprotein</keyword>
<protein>
    <recommendedName>
        <fullName evidence="6">Large ribosomal subunit protein uL1c</fullName>
    </recommendedName>
    <alternativeName>
        <fullName evidence="8">CL1</fullName>
    </alternativeName>
</protein>
<proteinExistence type="inferred from homology"/>
<feature type="compositionally biased region" description="Basic and acidic residues" evidence="9">
    <location>
        <begin position="130"/>
        <end position="154"/>
    </location>
</feature>
<evidence type="ECO:0000313" key="10">
    <source>
        <dbReference type="EMBL" id="KAK4778590.1"/>
    </source>
</evidence>
<evidence type="ECO:0000256" key="1">
    <source>
        <dbReference type="ARBA" id="ARBA00010531"/>
    </source>
</evidence>
<keyword evidence="2" id="KW-0699">rRNA-binding</keyword>
<name>A0AAN7L4N8_TRANT</name>
<dbReference type="EMBL" id="JAXQNO010000017">
    <property type="protein sequence ID" value="KAK4778590.1"/>
    <property type="molecule type" value="Genomic_DNA"/>
</dbReference>
<sequence length="421" mass="46063">MSAMKLLFSQARRHSLARSTSLFRSPTSFHLLKSLSSSAGSDAPDDPQRPQSVPIHPVSYPAKPKEEESASSETSHPQEAQPPAQPRTPSEEAPGLRSRAAWSQEDLRYIKDTGPAIAPVSYPTRVAPLPEDKAPHEKKGEEVETERMQAEAESRVAGMRRRMAARMFVEEERDKAPFPSLIKVEKNERKPVYDLAEAIRLVKANAKAKFNETVEAHVRLAIERKRSDLIVRGSVVLPHGEGMKVSKIAFLGEGTDAEEARAAGADIVGGLELVEQIANSSGKFDVQKCFTTPDFMRHVLKIGKVLKPLGLLPNAKQGTLVTDVSQAIRDAKRSNIDFKMDKTSIVHVGLGKINLSEESLRENIGAFINALLRAKPAGLKKASKYAGYINAFHICSTMGSGYAVSIQSLSKAAEHYSKVHS</sequence>
<dbReference type="Proteomes" id="UP001346149">
    <property type="component" value="Unassembled WGS sequence"/>
</dbReference>
<evidence type="ECO:0000256" key="8">
    <source>
        <dbReference type="ARBA" id="ARBA00082680"/>
    </source>
</evidence>
<evidence type="ECO:0000256" key="7">
    <source>
        <dbReference type="ARBA" id="ARBA00057875"/>
    </source>
</evidence>
<evidence type="ECO:0000256" key="4">
    <source>
        <dbReference type="ARBA" id="ARBA00022980"/>
    </source>
</evidence>
<dbReference type="Gene3D" id="3.30.190.20">
    <property type="match status" value="1"/>
</dbReference>
<dbReference type="AlphaFoldDB" id="A0AAN7L4N8"/>
<keyword evidence="4" id="KW-0689">Ribosomal protein</keyword>
<dbReference type="SUPFAM" id="SSF56808">
    <property type="entry name" value="Ribosomal protein L1"/>
    <property type="match status" value="1"/>
</dbReference>
<comment type="similarity">
    <text evidence="1">Belongs to the universal ribosomal protein uL1 family.</text>
</comment>
<accession>A0AAN7L4N8</accession>
<comment type="function">
    <text evidence="7">This protein binds directly to 23S ribosomal RNA.</text>
</comment>
<dbReference type="FunFam" id="3.40.50.790:FF:000001">
    <property type="entry name" value="50S ribosomal protein L1"/>
    <property type="match status" value="1"/>
</dbReference>
<dbReference type="GO" id="GO:0003735">
    <property type="term" value="F:structural constituent of ribosome"/>
    <property type="evidence" value="ECO:0007669"/>
    <property type="project" value="InterPro"/>
</dbReference>
<evidence type="ECO:0000256" key="9">
    <source>
        <dbReference type="SAM" id="MobiDB-lite"/>
    </source>
</evidence>
<feature type="region of interest" description="Disordered" evidence="9">
    <location>
        <begin position="121"/>
        <end position="156"/>
    </location>
</feature>
<dbReference type="Gene3D" id="3.40.50.790">
    <property type="match status" value="1"/>
</dbReference>
<dbReference type="InterPro" id="IPR016095">
    <property type="entry name" value="Ribosomal_uL1_3-a/b-sand"/>
</dbReference>
<feature type="region of interest" description="Disordered" evidence="9">
    <location>
        <begin position="35"/>
        <end position="99"/>
    </location>
</feature>
<dbReference type="GO" id="GO:0015934">
    <property type="term" value="C:large ribosomal subunit"/>
    <property type="evidence" value="ECO:0007669"/>
    <property type="project" value="InterPro"/>
</dbReference>
<dbReference type="Pfam" id="PF00687">
    <property type="entry name" value="Ribosomal_L1"/>
    <property type="match status" value="1"/>
</dbReference>
<dbReference type="GO" id="GO:0006412">
    <property type="term" value="P:translation"/>
    <property type="evidence" value="ECO:0007669"/>
    <property type="project" value="InterPro"/>
</dbReference>
<dbReference type="InterPro" id="IPR023674">
    <property type="entry name" value="Ribosomal_uL1-like"/>
</dbReference>
<evidence type="ECO:0000256" key="5">
    <source>
        <dbReference type="ARBA" id="ARBA00023274"/>
    </source>
</evidence>
<dbReference type="PANTHER" id="PTHR36427:SF4">
    <property type="entry name" value="RIBOSOMAL PROTEIN L1P_L10E FAMILY"/>
    <property type="match status" value="1"/>
</dbReference>
<dbReference type="PANTHER" id="PTHR36427">
    <property type="entry name" value="54S RIBOSOMAL PROTEIN L1, MITOCHONDRIAL"/>
    <property type="match status" value="1"/>
</dbReference>
<organism evidence="10 11">
    <name type="scientific">Trapa natans</name>
    <name type="common">Water chestnut</name>
    <dbReference type="NCBI Taxonomy" id="22666"/>
    <lineage>
        <taxon>Eukaryota</taxon>
        <taxon>Viridiplantae</taxon>
        <taxon>Streptophyta</taxon>
        <taxon>Embryophyta</taxon>
        <taxon>Tracheophyta</taxon>
        <taxon>Spermatophyta</taxon>
        <taxon>Magnoliopsida</taxon>
        <taxon>eudicotyledons</taxon>
        <taxon>Gunneridae</taxon>
        <taxon>Pentapetalae</taxon>
        <taxon>rosids</taxon>
        <taxon>malvids</taxon>
        <taxon>Myrtales</taxon>
        <taxon>Lythraceae</taxon>
        <taxon>Trapa</taxon>
    </lineage>
</organism>
<keyword evidence="3" id="KW-0694">RNA-binding</keyword>
<dbReference type="InterPro" id="IPR028364">
    <property type="entry name" value="Ribosomal_uL1/biogenesis"/>
</dbReference>
<dbReference type="GO" id="GO:0019843">
    <property type="term" value="F:rRNA binding"/>
    <property type="evidence" value="ECO:0007669"/>
    <property type="project" value="UniProtKB-KW"/>
</dbReference>
<reference evidence="10 11" key="1">
    <citation type="journal article" date="2023" name="Hortic Res">
        <title>Pangenome of water caltrop reveals structural variations and asymmetric subgenome divergence after allopolyploidization.</title>
        <authorList>
            <person name="Zhang X."/>
            <person name="Chen Y."/>
            <person name="Wang L."/>
            <person name="Yuan Y."/>
            <person name="Fang M."/>
            <person name="Shi L."/>
            <person name="Lu R."/>
            <person name="Comes H.P."/>
            <person name="Ma Y."/>
            <person name="Chen Y."/>
            <person name="Huang G."/>
            <person name="Zhou Y."/>
            <person name="Zheng Z."/>
            <person name="Qiu Y."/>
        </authorList>
    </citation>
    <scope>NUCLEOTIDE SEQUENCE [LARGE SCALE GENOMIC DNA]</scope>
    <source>
        <strain evidence="10">F231</strain>
    </source>
</reference>